<dbReference type="SUPFAM" id="SSF103025">
    <property type="entry name" value="Folate-binding domain"/>
    <property type="match status" value="1"/>
</dbReference>
<dbReference type="Gene3D" id="3.30.70.1520">
    <property type="entry name" value="Heterotetrameric sarcosine oxidase"/>
    <property type="match status" value="1"/>
</dbReference>
<accession>A0ABU1UIQ8</accession>
<dbReference type="Gene3D" id="3.30.1360.120">
    <property type="entry name" value="Probable tRNA modification gtpase trme, domain 1"/>
    <property type="match status" value="1"/>
</dbReference>
<protein>
    <submittedName>
        <fullName evidence="2">Sarcosine oxidase subunit gamma</fullName>
        <ecNumber evidence="2">1.5.3.1</ecNumber>
    </submittedName>
</protein>
<dbReference type="GO" id="GO:0008115">
    <property type="term" value="F:sarcosine oxidase activity"/>
    <property type="evidence" value="ECO:0007669"/>
    <property type="project" value="UniProtKB-EC"/>
</dbReference>
<evidence type="ECO:0000256" key="1">
    <source>
        <dbReference type="SAM" id="MobiDB-lite"/>
    </source>
</evidence>
<evidence type="ECO:0000313" key="2">
    <source>
        <dbReference type="EMBL" id="MDR7085079.1"/>
    </source>
</evidence>
<dbReference type="InterPro" id="IPR027266">
    <property type="entry name" value="TrmE/GcvT-like"/>
</dbReference>
<reference evidence="2 3" key="1">
    <citation type="submission" date="2023-07" db="EMBL/GenBank/DDBJ databases">
        <title>Sorghum-associated microbial communities from plants grown in Nebraska, USA.</title>
        <authorList>
            <person name="Schachtman D."/>
        </authorList>
    </citation>
    <scope>NUCLEOTIDE SEQUENCE [LARGE SCALE GENOMIC DNA]</scope>
    <source>
        <strain evidence="2 3">BE167</strain>
    </source>
</reference>
<dbReference type="EMBL" id="JAVDVQ010000046">
    <property type="protein sequence ID" value="MDR7085079.1"/>
    <property type="molecule type" value="Genomic_DNA"/>
</dbReference>
<feature type="region of interest" description="Disordered" evidence="1">
    <location>
        <begin position="1"/>
        <end position="21"/>
    </location>
</feature>
<dbReference type="InterPro" id="IPR007375">
    <property type="entry name" value="SoxG"/>
</dbReference>
<proteinExistence type="predicted"/>
<sequence>MADTAASENSNQIRNARQSPASHLREAFVSGSAAGAVELREVPFLTMIGVRVDPQTEAGMRISSVTGGLPPKSGDVRGTGDTAVLWLGPEEFLVVAPTEVHESLGTDLIQRLLAALADGQGQVVDLSSNRTTFELSGPRSCAMLEKGCSLDLHPSVFKAGMALSTEIGGIPAVLWKTAEETYRIFPRASFAEFLGRWLLDAMREYASPEVP</sequence>
<dbReference type="Pfam" id="PF04268">
    <property type="entry name" value="SoxG"/>
    <property type="match status" value="1"/>
</dbReference>
<keyword evidence="2" id="KW-0560">Oxidoreductase</keyword>
<dbReference type="Proteomes" id="UP001252243">
    <property type="component" value="Unassembled WGS sequence"/>
</dbReference>
<dbReference type="EC" id="1.5.3.1" evidence="2"/>
<gene>
    <name evidence="2" type="ORF">J2X01_004399</name>
</gene>
<organism evidence="2 3">
    <name type="scientific">Arthrobacter ginsengisoli</name>
    <dbReference type="NCBI Taxonomy" id="1356565"/>
    <lineage>
        <taxon>Bacteria</taxon>
        <taxon>Bacillati</taxon>
        <taxon>Actinomycetota</taxon>
        <taxon>Actinomycetes</taxon>
        <taxon>Micrococcales</taxon>
        <taxon>Micrococcaceae</taxon>
        <taxon>Arthrobacter</taxon>
    </lineage>
</organism>
<keyword evidence="3" id="KW-1185">Reference proteome</keyword>
<evidence type="ECO:0000313" key="3">
    <source>
        <dbReference type="Proteomes" id="UP001252243"/>
    </source>
</evidence>
<dbReference type="RefSeq" id="WP_310062495.1">
    <property type="nucleotide sequence ID" value="NZ_JAVDVQ010000046.1"/>
</dbReference>
<comment type="caution">
    <text evidence="2">The sequence shown here is derived from an EMBL/GenBank/DDBJ whole genome shotgun (WGS) entry which is preliminary data.</text>
</comment>
<name>A0ABU1UIQ8_9MICC</name>